<keyword evidence="3" id="KW-1185">Reference proteome</keyword>
<proteinExistence type="predicted"/>
<name>A0ABN8QKN5_9CNID</name>
<gene>
    <name evidence="2" type="ORF">PLOB_00007639</name>
</gene>
<protein>
    <submittedName>
        <fullName evidence="2">Uncharacterized protein</fullName>
    </submittedName>
</protein>
<feature type="region of interest" description="Disordered" evidence="1">
    <location>
        <begin position="1"/>
        <end position="165"/>
    </location>
</feature>
<organism evidence="2 3">
    <name type="scientific">Porites lobata</name>
    <dbReference type="NCBI Taxonomy" id="104759"/>
    <lineage>
        <taxon>Eukaryota</taxon>
        <taxon>Metazoa</taxon>
        <taxon>Cnidaria</taxon>
        <taxon>Anthozoa</taxon>
        <taxon>Hexacorallia</taxon>
        <taxon>Scleractinia</taxon>
        <taxon>Fungiina</taxon>
        <taxon>Poritidae</taxon>
        <taxon>Porites</taxon>
    </lineage>
</organism>
<feature type="compositionally biased region" description="Polar residues" evidence="1">
    <location>
        <begin position="154"/>
        <end position="164"/>
    </location>
</feature>
<dbReference type="Proteomes" id="UP001159405">
    <property type="component" value="Unassembled WGS sequence"/>
</dbReference>
<sequence>MGCGKSRLQHSDVDSNDNVPVTREVDVVESETEQAKIEAVLEATDMQGSKNSRESKLPTFKQATTGKPTVTSRKLPRARKSENGRGIELNAWGEKKTKKNAQNIALKPQGDSGDDSEFESEYGRDGVDLTSTHVTNDHETEKLMSNALGPRSSPDGTNLTNYSEGPNRISALQKVESDETFDPSTLIDIEKFKAANAPTKQINTSVHDSEGTNENDVSVTDKNVAEAKNSANYDEFYDDDEKELIASIEKNFVTLSPPVLPGSVI</sequence>
<evidence type="ECO:0000313" key="2">
    <source>
        <dbReference type="EMBL" id="CAH3166361.1"/>
    </source>
</evidence>
<comment type="caution">
    <text evidence="2">The sequence shown here is derived from an EMBL/GenBank/DDBJ whole genome shotgun (WGS) entry which is preliminary data.</text>
</comment>
<reference evidence="2 3" key="1">
    <citation type="submission" date="2022-05" db="EMBL/GenBank/DDBJ databases">
        <authorList>
            <consortium name="Genoscope - CEA"/>
            <person name="William W."/>
        </authorList>
    </citation>
    <scope>NUCLEOTIDE SEQUENCE [LARGE SCALE GENOMIC DNA]</scope>
</reference>
<evidence type="ECO:0000313" key="3">
    <source>
        <dbReference type="Proteomes" id="UP001159405"/>
    </source>
</evidence>
<dbReference type="EMBL" id="CALNXK010000136">
    <property type="protein sequence ID" value="CAH3166361.1"/>
    <property type="molecule type" value="Genomic_DNA"/>
</dbReference>
<accession>A0ABN8QKN5</accession>
<evidence type="ECO:0000256" key="1">
    <source>
        <dbReference type="SAM" id="MobiDB-lite"/>
    </source>
</evidence>
<feature type="compositionally biased region" description="Polar residues" evidence="1">
    <location>
        <begin position="61"/>
        <end position="72"/>
    </location>
</feature>